<name>A0ABS5E9K9_9PROT</name>
<comment type="caution">
    <text evidence="1">The sequence shown here is derived from an EMBL/GenBank/DDBJ whole genome shotgun (WGS) entry which is preliminary data.</text>
</comment>
<gene>
    <name evidence="1" type="ORF">KB213_11005</name>
</gene>
<accession>A0ABS5E9K9</accession>
<dbReference type="EMBL" id="JAGRQH010000010">
    <property type="protein sequence ID" value="MBR0560577.1"/>
    <property type="molecule type" value="Genomic_DNA"/>
</dbReference>
<protein>
    <submittedName>
        <fullName evidence="1">Uncharacterized protein</fullName>
    </submittedName>
</protein>
<organism evidence="1 2">
    <name type="scientific">Neokomagataea anthophila</name>
    <dbReference type="NCBI Taxonomy" id="2826925"/>
    <lineage>
        <taxon>Bacteria</taxon>
        <taxon>Pseudomonadati</taxon>
        <taxon>Pseudomonadota</taxon>
        <taxon>Alphaproteobacteria</taxon>
        <taxon>Acetobacterales</taxon>
        <taxon>Acetobacteraceae</taxon>
        <taxon>Neokomagataea</taxon>
    </lineage>
</organism>
<keyword evidence="2" id="KW-1185">Reference proteome</keyword>
<reference evidence="1 2" key="1">
    <citation type="submission" date="2021-04" db="EMBL/GenBank/DDBJ databases">
        <title>The complete genome sequence of Neokomagataea sp. TBRC 2177.</title>
        <authorList>
            <person name="Charoenyingcharoen P."/>
            <person name="Yukphan P."/>
        </authorList>
    </citation>
    <scope>NUCLEOTIDE SEQUENCE [LARGE SCALE GENOMIC DNA]</scope>
    <source>
        <strain evidence="1 2">TBRC 2177</strain>
    </source>
</reference>
<proteinExistence type="predicted"/>
<dbReference type="RefSeq" id="WP_211683099.1">
    <property type="nucleotide sequence ID" value="NZ_JAGRQH010000010.1"/>
</dbReference>
<sequence>MIGLVLLFVGSVGGISAQEKSWLPEEGAKIPGNALAWPTVLEPVPQSLSEMLNQGAVVLLVAGGKEGPEVTLRFKRKVILCYVSPAPVGGVPTSRCWRLN</sequence>
<evidence type="ECO:0000313" key="2">
    <source>
        <dbReference type="Proteomes" id="UP000677812"/>
    </source>
</evidence>
<evidence type="ECO:0000313" key="1">
    <source>
        <dbReference type="EMBL" id="MBR0560577.1"/>
    </source>
</evidence>
<dbReference type="Proteomes" id="UP000677812">
    <property type="component" value="Unassembled WGS sequence"/>
</dbReference>